<reference evidence="1 2" key="1">
    <citation type="submission" date="2022-04" db="EMBL/GenBank/DDBJ databases">
        <title>Positive selection, recombination, and allopatry shape intraspecific diversity of widespread and dominant cyanobacteria.</title>
        <authorList>
            <person name="Wei J."/>
            <person name="Shu W."/>
            <person name="Hu C."/>
        </authorList>
    </citation>
    <scope>NUCLEOTIDE SEQUENCE [LARGE SCALE GENOMIC DNA]</scope>
    <source>
        <strain evidence="1 2">GB2-A4</strain>
    </source>
</reference>
<proteinExistence type="predicted"/>
<evidence type="ECO:0008006" key="3">
    <source>
        <dbReference type="Google" id="ProtNLM"/>
    </source>
</evidence>
<dbReference type="EMBL" id="JAMPKM010000002">
    <property type="protein sequence ID" value="MEP0816654.1"/>
    <property type="molecule type" value="Genomic_DNA"/>
</dbReference>
<protein>
    <recommendedName>
        <fullName evidence="3">Hydrophobin</fullName>
    </recommendedName>
</protein>
<gene>
    <name evidence="1" type="ORF">NC998_06060</name>
</gene>
<name>A0ABV0J4E8_9CYAN</name>
<evidence type="ECO:0000313" key="2">
    <source>
        <dbReference type="Proteomes" id="UP001464891"/>
    </source>
</evidence>
<evidence type="ECO:0000313" key="1">
    <source>
        <dbReference type="EMBL" id="MEP0816654.1"/>
    </source>
</evidence>
<comment type="caution">
    <text evidence="1">The sequence shown here is derived from an EMBL/GenBank/DDBJ whole genome shotgun (WGS) entry which is preliminary data.</text>
</comment>
<organism evidence="1 2">
    <name type="scientific">Trichocoleus desertorum GB2-A4</name>
    <dbReference type="NCBI Taxonomy" id="2933944"/>
    <lineage>
        <taxon>Bacteria</taxon>
        <taxon>Bacillati</taxon>
        <taxon>Cyanobacteriota</taxon>
        <taxon>Cyanophyceae</taxon>
        <taxon>Leptolyngbyales</taxon>
        <taxon>Trichocoleusaceae</taxon>
        <taxon>Trichocoleus</taxon>
    </lineage>
</organism>
<sequence length="87" mass="9336">MRVFALLPLMGVSRQQPSSLQSLPRVCAGQIRIIALTVVQQLGVDQLTDGALRCAASLAQLGFSCLSNSYPARRLLNQLPLQQESGA</sequence>
<dbReference type="RefSeq" id="WP_348226570.1">
    <property type="nucleotide sequence ID" value="NZ_JAMPKM010000002.1"/>
</dbReference>
<dbReference type="Proteomes" id="UP001464891">
    <property type="component" value="Unassembled WGS sequence"/>
</dbReference>
<accession>A0ABV0J4E8</accession>
<keyword evidence="2" id="KW-1185">Reference proteome</keyword>